<gene>
    <name evidence="1" type="ORF">PCAMFM013_S028g000080</name>
</gene>
<dbReference type="EMBL" id="HG793161">
    <property type="protein sequence ID" value="CRL28527.1"/>
    <property type="molecule type" value="Genomic_DNA"/>
</dbReference>
<proteinExistence type="predicted"/>
<sequence length="33" mass="3581">MTGNILNASSRVQVIEQLLPEKDGSTDMVACFL</sequence>
<name>A0A0G4PQ24_PENC3</name>
<keyword evidence="2" id="KW-1185">Reference proteome</keyword>
<protein>
    <submittedName>
        <fullName evidence="1">Str. FM013</fullName>
    </submittedName>
</protein>
<dbReference type="AlphaFoldDB" id="A0A0G4PQ24"/>
<evidence type="ECO:0000313" key="2">
    <source>
        <dbReference type="Proteomes" id="UP000053732"/>
    </source>
</evidence>
<dbReference type="Proteomes" id="UP000053732">
    <property type="component" value="Unassembled WGS sequence"/>
</dbReference>
<evidence type="ECO:0000313" key="1">
    <source>
        <dbReference type="EMBL" id="CRL28527.1"/>
    </source>
</evidence>
<reference evidence="1 2" key="1">
    <citation type="journal article" date="2014" name="Nat. Commun.">
        <title>Multiple recent horizontal transfers of a large genomic region in cheese making fungi.</title>
        <authorList>
            <person name="Cheeseman K."/>
            <person name="Ropars J."/>
            <person name="Renault P."/>
            <person name="Dupont J."/>
            <person name="Gouzy J."/>
            <person name="Branca A."/>
            <person name="Abraham A.L."/>
            <person name="Ceppi M."/>
            <person name="Conseiller E."/>
            <person name="Debuchy R."/>
            <person name="Malagnac F."/>
            <person name="Goarin A."/>
            <person name="Silar P."/>
            <person name="Lacoste S."/>
            <person name="Sallet E."/>
            <person name="Bensimon A."/>
            <person name="Giraud T."/>
            <person name="Brygoo Y."/>
        </authorList>
    </citation>
    <scope>NUCLEOTIDE SEQUENCE [LARGE SCALE GENOMIC DNA]</scope>
    <source>
        <strain evidence="2">FM 013</strain>
    </source>
</reference>
<accession>A0A0G4PQ24</accession>
<organism evidence="1 2">
    <name type="scientific">Penicillium camemberti (strain FM 013)</name>
    <dbReference type="NCBI Taxonomy" id="1429867"/>
    <lineage>
        <taxon>Eukaryota</taxon>
        <taxon>Fungi</taxon>
        <taxon>Dikarya</taxon>
        <taxon>Ascomycota</taxon>
        <taxon>Pezizomycotina</taxon>
        <taxon>Eurotiomycetes</taxon>
        <taxon>Eurotiomycetidae</taxon>
        <taxon>Eurotiales</taxon>
        <taxon>Aspergillaceae</taxon>
        <taxon>Penicillium</taxon>
    </lineage>
</organism>